<dbReference type="CDD" id="cd00078">
    <property type="entry name" value="HECTc"/>
    <property type="match status" value="1"/>
</dbReference>
<dbReference type="Pfam" id="PF12796">
    <property type="entry name" value="Ank_2"/>
    <property type="match status" value="1"/>
</dbReference>
<dbReference type="Pfam" id="PF07738">
    <property type="entry name" value="Sad1_UNC"/>
    <property type="match status" value="1"/>
</dbReference>
<feature type="compositionally biased region" description="Polar residues" evidence="11">
    <location>
        <begin position="754"/>
        <end position="787"/>
    </location>
</feature>
<dbReference type="PROSITE" id="PS51416">
    <property type="entry name" value="MIB_HERC2"/>
    <property type="match status" value="1"/>
</dbReference>
<dbReference type="Gene3D" id="3.30.2160.10">
    <property type="entry name" value="Hect, E3 ligase catalytic domain"/>
    <property type="match status" value="1"/>
</dbReference>
<dbReference type="InterPro" id="IPR016024">
    <property type="entry name" value="ARM-type_fold"/>
</dbReference>
<feature type="compositionally biased region" description="Low complexity" evidence="11">
    <location>
        <begin position="2304"/>
        <end position="2314"/>
    </location>
</feature>
<sequence>MECSRRWWWWRRGLRWSQFFIFVTSLRSTRCVQLLQTSVMDGVDPDTLLEWLQTGVGDERDIQMMALEQLCMLLLMSDNIDRCFESCPPRTFLPALCKIFLDESATENVLEVTARAITYYLDVSNECTRRITQVDGAVKAICNRLAAAEMTNRTSKDLAEQCVKLLEHICQRETSAVYDAGGLQCMLSLVTQYGQSVHKDTMHSAMSVVTRLCSKMEPADAIMPECSASLGALLGHDDPKVSECALRCFAALTDRFIRKSLDPVEMARHGNLVEHLLSALVPLPPVSSSSSISANAQLPAVASSASILSADSAASSTPSAGHRSASFTSIVISLLSNLCRGSSAVTEQVISSSLLIPALRAVLASKDERCVMDTLRLCDLLVVLLCEGRHALPRSTACSTVVSRSENSGNVFERSHRHLIDAIRQRDTDALIDAVESGQVDANFTDDVGQTLLNWSSAFGTVDMVTYLCDKGADVNKGQRSSSLHYAACFGRPDVVKILLRNGANPDLRDEEGKTALDKARERSEEGHQQVAAILESPSSYMHGDEQAKCDRGRPEESRSTANEAMDPMLVRSLLEQLLPLLCDVFQRSLGASVRRSTVSLLRKTTQYMSPESLSSLVTSSADGDDISMECVPATGPKLAENIVNVIVAVLEHEDDIEGHEHVLHLMKALFAKEVDFWLEQLIRVGVFEKVEAIATQPSQQPKGGMVTTMVVDESGNVSSTSSMNVMQSSLVKAEHRPQDEASANRASEIGNGSDETVQSQSSATWGTNRSNSSTPSLAAGSLSVSDDSAPAERDNSVMLNVPIHVEEEEESCTAPSLAKPETAAVQAVVDTQRTPVSSKTANATGVARKNVRGAQMPTTDEMPTALEDRWEIVEGRSYRWKDWRLVKSRDSLFIWCDAVAMEFSDGSNGWFRFMLDGQLSTMYSSGSPESGADSAETRGEFVDKLTKARSAVPPGSPLNPIFTLPNSSKSIDVGNWVLASPKVGELTVTNRDGNQQRMLIMEDLPGFIFESNRQTKHCFQAESTLGLDFVTGWAARGGGRRLRFRAEAQKAKLQELAKELWENYMKEARSRPRDALVELQKASSSLQEYCASSKGGNVCSNAIRDQLQVCLRCMHEAVTNERVLSTFELSISGLVSALLSLLEIVRDNDAHCDVAVAFRKVFADGRSLSALVRKMVLVLETVEKFPQYLYDTPGGSSFGLQLLSRRIKLKLEHLNAKSSDQKQLLDRTGRTMKTEPLTTVGQLKNYILRMVAKQWYDRDRETFAFVRQIKDARKNSSKISFVYSSDFDDQGLIYWLGTNGKTFSHWTNPASVNVVYVTSSDGARQPYGHPEDILSRDVSALNCHTSDDKNAHFTIDLGVYIYPTSYTLRHARGYGRSALRNWLFQGSRNGRTWDVLLVHENDAALSDPGSTATWPVVCAEGKGPYRYLRIAQNGKNASNQTYYLSLSGFEVYGNVVDVVVDDLKPCEEKQSAAVLKGRIKRNSAGGKEKESGASEGSGCTPSESAYSHLPGGAANNKVTSGAVLSDMTSASSALKTRILRYRRGSRGSRLLVGGRGLPTNPPSDAATMCSIGCRVTRGPDWKWENQGSGTLGTVISPVEDGWVDVQWDDKTSNSYRFGADGKFDVEVKPGDAAAVSAVQVYALRRVPRGLVASRREHTGNVAQISSQNPHQFAVFGGFTPFAGRQLPPAPRNSAEEGCPQRGKWTPSGLPFSRFHQNATSRTNVPFADAAGTSREAKAASASPAASSTIAQKSMSTTNLLDGSEGEKRPSVASTNQAASAESLQHQTPSLENLLARSRIFDERIPEVVADDASLQETPLGSSRAMDTDQESVSTNNNPGLDTSVESFDAAITLGDQSAGTNVSVGARNCSTRAGGSQPSLSGRDGTRAGGSQPSLSGRDGTPFEGIEQRDTRSSPRESLGASPSVLIGPDGEPLVSIEQVYANNLPNLSVSAPDLVLLRRRQQGAAAKDSDPRARAAIEQPDGEEQVANINDDSIAAHPRTAKRSVASRNTAINEITNAVDDAIRQYLMGEDHSESLAAAVAQAVHVAEQGDDSTERLLALAPTPGAYNEFLDAYADILGAGEEESGAAGNEKKSTAQSTGAPASSDASVPGGANSGAASAVHRNVQSAGGGIRSRLGSYADVLRTMMQQVIDSGASLNALELEELEDDIYEEDMTEEGNEEDCDDEYVNGLSVEALAQAAAALRRQSSTGSTSSNGELKLNWKQIVMGEAGRLLGERTLRSSNSTEQKSPNGGLNRNWDDEFVLKRQFAALIPAFDPRPGRTNVNQTQDVELPPPTSDAQRPESSSSRASSEQPRRDSSDSYVEHNLRLHIRGPNLANINNVTVELDDDDASVFYFLQQLGQNVDWGQKTERTRRVWEPTYTLIYEEASGEKSSLETVNDCIDDANHSPRIVLDTLAVLANLHKMGEAIGELEMSAEMFVSEKLTQKLMQELADPLVVAARALPRWCDHLIYEYPCLFSVDTRTHYLHATAFGTSRAIVWLQTRRDQILEQSRGATSAAAMSNLAGARRDDHYPEFRVGRIKHERIKVPRNGEQLFEYANRVMNFHASRKSVLELEYVGEEGTGLGPTLEFYALVAAEFQRKSLGMWVCDDADEDQLKLEEGELDLGEGVKPPGYYVRRAGGLFPAPLPRFTDESRKAAELFRFLGIFLAKVLQDGRLVDLPLSRPFLKLLVAPSVVENKRAELKDVLTLDDLEEVSPMKGRVLKELSSLVHRKRAVESDEHTDRDAKRRRIENLTLNINGNECRVEDLSLSFSVNPPSSVFTYGEMELIEGGSNMDVTNDNVDLYIDKCTEFYLNTGICDQVNAFREGFDLVFPLRSLRMFAPEEVQTLLSGEQCPEWTREDVINYTEPKLGYTRESAGFLRFVDVLVGMSSSERKSFLQFTTGCSSLPPGGLANLHPRLTIVRKVDSGDGSYPSVNTCVHYLKLPDYSSTEIMRERLLMATNEKGFYLN</sequence>
<feature type="compositionally biased region" description="Low complexity" evidence="11">
    <location>
        <begin position="718"/>
        <end position="730"/>
    </location>
</feature>
<feature type="compositionally biased region" description="Polar residues" evidence="11">
    <location>
        <begin position="2242"/>
        <end position="2256"/>
    </location>
</feature>
<comment type="similarity">
    <text evidence="3 10">Belongs to the UPL family. K-HECT subfamily.</text>
</comment>
<evidence type="ECO:0000256" key="3">
    <source>
        <dbReference type="ARBA" id="ARBA00006331"/>
    </source>
</evidence>
<dbReference type="UniPathway" id="UPA00143"/>
<keyword evidence="4 10" id="KW-0808">Transferase</keyword>
<feature type="region of interest" description="Disordered" evidence="11">
    <location>
        <begin position="2238"/>
        <end position="2259"/>
    </location>
</feature>
<feature type="compositionally biased region" description="Polar residues" evidence="11">
    <location>
        <begin position="1860"/>
        <end position="1881"/>
    </location>
</feature>
<protein>
    <recommendedName>
        <fullName evidence="10">E3 ubiquitin-protein ligase</fullName>
        <ecNumber evidence="10">2.3.2.26</ecNumber>
    </recommendedName>
</protein>
<feature type="compositionally biased region" description="Polar residues" evidence="11">
    <location>
        <begin position="1772"/>
        <end position="1790"/>
    </location>
</feature>
<dbReference type="InterPro" id="IPR011989">
    <property type="entry name" value="ARM-like"/>
</dbReference>
<dbReference type="Gene3D" id="3.90.1750.10">
    <property type="entry name" value="Hect, E3 ligase catalytic domains"/>
    <property type="match status" value="1"/>
</dbReference>
<comment type="catalytic activity">
    <reaction evidence="1 10">
        <text>S-ubiquitinyl-[E2 ubiquitin-conjugating enzyme]-L-cysteine + [acceptor protein]-L-lysine = [E2 ubiquitin-conjugating enzyme]-L-cysteine + N(6)-ubiquitinyl-[acceptor protein]-L-lysine.</text>
        <dbReference type="EC" id="2.3.2.26"/>
    </reaction>
</comment>
<keyword evidence="6 9" id="KW-0833">Ubl conjugation pathway</keyword>
<dbReference type="SMART" id="SM00119">
    <property type="entry name" value="HECTc"/>
    <property type="match status" value="1"/>
</dbReference>
<evidence type="ECO:0000313" key="14">
    <source>
        <dbReference type="EMBL" id="ADY39814.1"/>
    </source>
</evidence>
<dbReference type="Gene3D" id="1.25.10.10">
    <property type="entry name" value="Leucine-rich Repeat Variant"/>
    <property type="match status" value="1"/>
</dbReference>
<dbReference type="PROSITE" id="PS50297">
    <property type="entry name" value="ANK_REP_REGION"/>
    <property type="match status" value="1"/>
</dbReference>
<feature type="region of interest" description="Disordered" evidence="11">
    <location>
        <begin position="1735"/>
        <end position="1790"/>
    </location>
</feature>
<dbReference type="SMART" id="SM00248">
    <property type="entry name" value="ANK"/>
    <property type="match status" value="2"/>
</dbReference>
<dbReference type="InterPro" id="IPR035983">
    <property type="entry name" value="Hect_E3_ubiquitin_ligase"/>
</dbReference>
<dbReference type="InterPro" id="IPR000569">
    <property type="entry name" value="HECT_dom"/>
</dbReference>
<feature type="region of interest" description="Disordered" evidence="11">
    <location>
        <begin position="718"/>
        <end position="794"/>
    </location>
</feature>
<keyword evidence="7 8" id="KW-0040">ANK repeat</keyword>
<feature type="region of interest" description="Disordered" evidence="11">
    <location>
        <begin position="2276"/>
        <end position="2324"/>
    </location>
</feature>
<feature type="compositionally biased region" description="Polar residues" evidence="11">
    <location>
        <begin position="1831"/>
        <end position="1844"/>
    </location>
</feature>
<feature type="repeat" description="ANK" evidence="8">
    <location>
        <begin position="479"/>
        <end position="511"/>
    </location>
</feature>
<dbReference type="GO" id="GO:0046872">
    <property type="term" value="F:metal ion binding"/>
    <property type="evidence" value="ECO:0007669"/>
    <property type="project" value="InterPro"/>
</dbReference>
<feature type="region of interest" description="Disordered" evidence="11">
    <location>
        <begin position="1483"/>
        <end position="1513"/>
    </location>
</feature>
<evidence type="ECO:0000256" key="2">
    <source>
        <dbReference type="ARBA" id="ARBA00004906"/>
    </source>
</evidence>
<feature type="domain" description="MIB/HERC2" evidence="13">
    <location>
        <begin position="1564"/>
        <end position="1632"/>
    </location>
</feature>
<evidence type="ECO:0000256" key="9">
    <source>
        <dbReference type="PROSITE-ProRule" id="PRU00104"/>
    </source>
</evidence>
<organism evidence="14">
    <name type="scientific">Ascaris suum</name>
    <name type="common">Pig roundworm</name>
    <name type="synonym">Ascaris lumbricoides</name>
    <dbReference type="NCBI Taxonomy" id="6253"/>
    <lineage>
        <taxon>Eukaryota</taxon>
        <taxon>Metazoa</taxon>
        <taxon>Ecdysozoa</taxon>
        <taxon>Nematoda</taxon>
        <taxon>Chromadorea</taxon>
        <taxon>Rhabditida</taxon>
        <taxon>Spirurina</taxon>
        <taxon>Ascaridomorpha</taxon>
        <taxon>Ascaridoidea</taxon>
        <taxon>Ascarididae</taxon>
        <taxon>Ascaris</taxon>
    </lineage>
</organism>
<dbReference type="SUPFAM" id="SSF56204">
    <property type="entry name" value="Hect, E3 ligase catalytic domain"/>
    <property type="match status" value="1"/>
</dbReference>
<keyword evidence="5" id="KW-0677">Repeat</keyword>
<dbReference type="PROSITE" id="PS50088">
    <property type="entry name" value="ANK_REPEAT"/>
    <property type="match status" value="2"/>
</dbReference>
<dbReference type="GO" id="GO:0043161">
    <property type="term" value="P:proteasome-mediated ubiquitin-dependent protein catabolic process"/>
    <property type="evidence" value="ECO:0007669"/>
    <property type="project" value="TreeGrafter"/>
</dbReference>
<feature type="compositionally biased region" description="Low complexity" evidence="11">
    <location>
        <begin position="1739"/>
        <end position="1751"/>
    </location>
</feature>
<evidence type="ECO:0000256" key="4">
    <source>
        <dbReference type="ARBA" id="ARBA00022679"/>
    </source>
</evidence>
<comment type="function">
    <text evidence="10">E3 ubiquitin-protein ligase which accepts ubiquitin from an E2 ubiquitin-conjugating enzyme in the form of a thioester and then directly transfers the ubiquitin to targeted substrates.</text>
</comment>
<feature type="region of interest" description="Disordered" evidence="11">
    <location>
        <begin position="1684"/>
        <end position="1715"/>
    </location>
</feature>
<dbReference type="GO" id="GO:0016607">
    <property type="term" value="C:nuclear speck"/>
    <property type="evidence" value="ECO:0007669"/>
    <property type="project" value="TreeGrafter"/>
</dbReference>
<dbReference type="Pfam" id="PF00632">
    <property type="entry name" value="HECT"/>
    <property type="match status" value="1"/>
</dbReference>
<dbReference type="InterPro" id="IPR010606">
    <property type="entry name" value="Mib_Herc2"/>
</dbReference>
<feature type="region of interest" description="Disordered" evidence="11">
    <location>
        <begin position="2086"/>
        <end position="2126"/>
    </location>
</feature>
<dbReference type="PROSITE" id="PS50237">
    <property type="entry name" value="HECT"/>
    <property type="match status" value="1"/>
</dbReference>
<dbReference type="Gene3D" id="2.30.30.40">
    <property type="entry name" value="SH3 Domains"/>
    <property type="match status" value="1"/>
</dbReference>
<feature type="compositionally biased region" description="Basic and acidic residues" evidence="11">
    <location>
        <begin position="2315"/>
        <end position="2324"/>
    </location>
</feature>
<dbReference type="InterPro" id="IPR036770">
    <property type="entry name" value="Ankyrin_rpt-contain_sf"/>
</dbReference>
<dbReference type="FunFam" id="1.25.10.10:FF:000051">
    <property type="entry name" value="E3 ubiquitin-protein ligase HECTD1 isoform X1"/>
    <property type="match status" value="1"/>
</dbReference>
<dbReference type="FunFam" id="3.30.2410.10:FF:000007">
    <property type="entry name" value="Putative E3 ubiquitin-protein ligase HECTD1"/>
    <property type="match status" value="1"/>
</dbReference>
<dbReference type="GO" id="GO:0070534">
    <property type="term" value="P:protein K63-linked ubiquitination"/>
    <property type="evidence" value="ECO:0007669"/>
    <property type="project" value="TreeGrafter"/>
</dbReference>
<dbReference type="Pfam" id="PF06701">
    <property type="entry name" value="MIB_HERC2"/>
    <property type="match status" value="1"/>
</dbReference>
<dbReference type="Gene3D" id="1.25.40.20">
    <property type="entry name" value="Ankyrin repeat-containing domain"/>
    <property type="match status" value="1"/>
</dbReference>
<evidence type="ECO:0000259" key="12">
    <source>
        <dbReference type="PROSITE" id="PS50237"/>
    </source>
</evidence>
<evidence type="ECO:0000256" key="11">
    <source>
        <dbReference type="SAM" id="MobiDB-lite"/>
    </source>
</evidence>
<reference evidence="14" key="1">
    <citation type="journal article" date="2011" name="Genome Res.">
        <title>Deep small RNA sequencing from the nematode Ascaris reveals conservation, functional diversification, and novel developmental profiles.</title>
        <authorList>
            <person name="Wang J."/>
            <person name="Czech B."/>
            <person name="Crunk A."/>
            <person name="Wallace A."/>
            <person name="Mitreva M."/>
            <person name="Hannon G.J."/>
            <person name="Davis R.E."/>
        </authorList>
    </citation>
    <scope>NUCLEOTIDE SEQUENCE</scope>
</reference>
<accession>F1KPL0</accession>
<evidence type="ECO:0000256" key="1">
    <source>
        <dbReference type="ARBA" id="ARBA00000885"/>
    </source>
</evidence>
<name>F1KPL0_ASCSU</name>
<dbReference type="SUPFAM" id="SSF49785">
    <property type="entry name" value="Galactose-binding domain-like"/>
    <property type="match status" value="1"/>
</dbReference>
<dbReference type="SUPFAM" id="SSF48371">
    <property type="entry name" value="ARM repeat"/>
    <property type="match status" value="1"/>
</dbReference>
<comment type="pathway">
    <text evidence="2 10">Protein modification; protein ubiquitination.</text>
</comment>
<feature type="compositionally biased region" description="Basic and acidic residues" evidence="11">
    <location>
        <begin position="1907"/>
        <end position="1916"/>
    </location>
</feature>
<dbReference type="SUPFAM" id="SSF48403">
    <property type="entry name" value="Ankyrin repeat"/>
    <property type="match status" value="1"/>
</dbReference>
<feature type="compositionally biased region" description="Basic and acidic residues" evidence="11">
    <location>
        <begin position="543"/>
        <end position="559"/>
    </location>
</feature>
<dbReference type="PANTHER" id="PTHR45670">
    <property type="entry name" value="E3 UBIQUITIN-PROTEIN LIGASE TRIP12"/>
    <property type="match status" value="1"/>
</dbReference>
<dbReference type="EMBL" id="JI163839">
    <property type="protein sequence ID" value="ADY39814.1"/>
    <property type="molecule type" value="mRNA"/>
</dbReference>
<dbReference type="Gene3D" id="3.30.2410.10">
    <property type="entry name" value="Hect, E3 ligase catalytic domain"/>
    <property type="match status" value="1"/>
</dbReference>
<dbReference type="GO" id="GO:0061630">
    <property type="term" value="F:ubiquitin protein ligase activity"/>
    <property type="evidence" value="ECO:0007669"/>
    <property type="project" value="UniProtKB-UniRule"/>
</dbReference>
<evidence type="ECO:0000256" key="10">
    <source>
        <dbReference type="RuleBase" id="RU369009"/>
    </source>
</evidence>
<feature type="domain" description="HECT" evidence="12">
    <location>
        <begin position="2571"/>
        <end position="2973"/>
    </location>
</feature>
<dbReference type="InterPro" id="IPR045322">
    <property type="entry name" value="HECTD1/TRIP12-like"/>
</dbReference>
<feature type="region of interest" description="Disordered" evidence="11">
    <location>
        <begin position="1860"/>
        <end position="1930"/>
    </location>
</feature>
<feature type="compositionally biased region" description="Polar residues" evidence="11">
    <location>
        <begin position="2097"/>
        <end position="2109"/>
    </location>
</feature>
<evidence type="ECO:0000256" key="7">
    <source>
        <dbReference type="ARBA" id="ARBA00023043"/>
    </source>
</evidence>
<dbReference type="SUPFAM" id="SSF159034">
    <property type="entry name" value="Mib/herc2 domain-like"/>
    <property type="match status" value="1"/>
</dbReference>
<dbReference type="InterPro" id="IPR037252">
    <property type="entry name" value="Mib_Herc2_sf"/>
</dbReference>
<feature type="region of interest" description="Disordered" evidence="11">
    <location>
        <begin position="1811"/>
        <end position="1844"/>
    </location>
</feature>
<feature type="region of interest" description="Disordered" evidence="11">
    <location>
        <begin position="543"/>
        <end position="562"/>
    </location>
</feature>
<dbReference type="InterPro" id="IPR002110">
    <property type="entry name" value="Ankyrin_rpt"/>
</dbReference>
<evidence type="ECO:0000259" key="13">
    <source>
        <dbReference type="PROSITE" id="PS51416"/>
    </source>
</evidence>
<dbReference type="InterPro" id="IPR008979">
    <property type="entry name" value="Galactose-bd-like_sf"/>
</dbReference>
<dbReference type="EC" id="2.3.2.26" evidence="10"/>
<dbReference type="InterPro" id="IPR012919">
    <property type="entry name" value="SUN_dom"/>
</dbReference>
<evidence type="ECO:0000256" key="5">
    <source>
        <dbReference type="ARBA" id="ARBA00022737"/>
    </source>
</evidence>
<evidence type="ECO:0000256" key="6">
    <source>
        <dbReference type="ARBA" id="ARBA00022786"/>
    </source>
</evidence>
<dbReference type="Gene3D" id="2.60.120.260">
    <property type="entry name" value="Galactose-binding domain-like"/>
    <property type="match status" value="1"/>
</dbReference>
<feature type="active site" description="Glycyl thioester intermediate" evidence="9">
    <location>
        <position position="2942"/>
    </location>
</feature>
<proteinExistence type="evidence at transcript level"/>
<feature type="repeat" description="ANK" evidence="8">
    <location>
        <begin position="448"/>
        <end position="480"/>
    </location>
</feature>
<dbReference type="PANTHER" id="PTHR45670:SF1">
    <property type="entry name" value="E3 UBIQUITIN-PROTEIN LIGASE HECTD1"/>
    <property type="match status" value="1"/>
</dbReference>
<feature type="compositionally biased region" description="Polar residues" evidence="11">
    <location>
        <begin position="1752"/>
        <end position="1761"/>
    </location>
</feature>
<evidence type="ECO:0000256" key="8">
    <source>
        <dbReference type="PROSITE-ProRule" id="PRU00023"/>
    </source>
</evidence>